<evidence type="ECO:0000313" key="2">
    <source>
        <dbReference type="EMBL" id="MBK0400430.1"/>
    </source>
</evidence>
<dbReference type="Proteomes" id="UP000655420">
    <property type="component" value="Unassembled WGS sequence"/>
</dbReference>
<comment type="caution">
    <text evidence="2">The sequence shown here is derived from an EMBL/GenBank/DDBJ whole genome shotgun (WGS) entry which is preliminary data.</text>
</comment>
<feature type="chain" id="PRO_5035322825" evidence="1">
    <location>
        <begin position="18"/>
        <end position="148"/>
    </location>
</feature>
<organism evidence="2 3">
    <name type="scientific">Thermohalobaculum xanthum</name>
    <dbReference type="NCBI Taxonomy" id="2753746"/>
    <lineage>
        <taxon>Bacteria</taxon>
        <taxon>Pseudomonadati</taxon>
        <taxon>Pseudomonadota</taxon>
        <taxon>Alphaproteobacteria</taxon>
        <taxon>Rhodobacterales</taxon>
        <taxon>Paracoccaceae</taxon>
        <taxon>Thermohalobaculum</taxon>
    </lineage>
</organism>
<evidence type="ECO:0000256" key="1">
    <source>
        <dbReference type="SAM" id="SignalP"/>
    </source>
</evidence>
<protein>
    <submittedName>
        <fullName evidence="2">DUF992 domain-containing protein</fullName>
    </submittedName>
</protein>
<dbReference type="InterPro" id="IPR009333">
    <property type="entry name" value="DUF992"/>
</dbReference>
<gene>
    <name evidence="2" type="ORF">H0I76_14610</name>
</gene>
<keyword evidence="3" id="KW-1185">Reference proteome</keyword>
<evidence type="ECO:0000313" key="3">
    <source>
        <dbReference type="Proteomes" id="UP000655420"/>
    </source>
</evidence>
<keyword evidence="1" id="KW-0732">Signal</keyword>
<reference evidence="2" key="1">
    <citation type="submission" date="2020-12" db="EMBL/GenBank/DDBJ databases">
        <title>Bacterial taxonomy.</title>
        <authorList>
            <person name="Pan X."/>
        </authorList>
    </citation>
    <scope>NUCLEOTIDE SEQUENCE</scope>
    <source>
        <strain evidence="2">M0105</strain>
    </source>
</reference>
<dbReference type="Pfam" id="PF06186">
    <property type="entry name" value="DUF992"/>
    <property type="match status" value="1"/>
</dbReference>
<dbReference type="EMBL" id="JAEHHL010000008">
    <property type="protein sequence ID" value="MBK0400430.1"/>
    <property type="molecule type" value="Genomic_DNA"/>
</dbReference>
<dbReference type="RefSeq" id="WP_200611209.1">
    <property type="nucleotide sequence ID" value="NZ_JAEHHL010000008.1"/>
</dbReference>
<feature type="signal peptide" evidence="1">
    <location>
        <begin position="1"/>
        <end position="17"/>
    </location>
</feature>
<accession>A0A8J7SIM4</accession>
<proteinExistence type="predicted"/>
<name>A0A8J7SIM4_9RHOB</name>
<sequence length="148" mass="14940">MLTLLAATLLAPAAASAEGTGIGALRCVITAASPGHGLPEAMLACSFEPAAGAAQDYRVRVLGIGEGVQVGEDAVFVWDVMASGPARGAREPHRGTYLAGSETVELENGITARELIAAGAPGMVLRPAQFSGLSGDLTGLRIQSLAIE</sequence>
<dbReference type="AlphaFoldDB" id="A0A8J7SIM4"/>